<evidence type="ECO:0000256" key="7">
    <source>
        <dbReference type="ARBA" id="ARBA00023157"/>
    </source>
</evidence>
<feature type="disulfide bond" evidence="8">
    <location>
        <begin position="309"/>
        <end position="324"/>
    </location>
</feature>
<comment type="subcellular location">
    <subcellularLocation>
        <location evidence="2">Endomembrane system</location>
    </subcellularLocation>
    <subcellularLocation>
        <location evidence="1">Membrane</location>
        <topology evidence="1">Single-pass membrane protein</topology>
    </subcellularLocation>
</comment>
<feature type="disulfide bond" evidence="8">
    <location>
        <begin position="516"/>
        <end position="531"/>
    </location>
</feature>
<dbReference type="PANTHER" id="PTHR24270">
    <property type="entry name" value="LOW-DENSITY LIPOPROTEIN RECEPTOR-RELATED"/>
    <property type="match status" value="1"/>
</dbReference>
<dbReference type="PANTHER" id="PTHR24270:SF62">
    <property type="entry name" value="LOW-DENSITY LIPOPROTEIN RECEPTOR-RELATED PROTEIN 2"/>
    <property type="match status" value="1"/>
</dbReference>
<evidence type="ECO:0000256" key="2">
    <source>
        <dbReference type="ARBA" id="ARBA00004308"/>
    </source>
</evidence>
<evidence type="ECO:0000256" key="9">
    <source>
        <dbReference type="SAM" id="MobiDB-lite"/>
    </source>
</evidence>
<comment type="caution">
    <text evidence="8">Lacks conserved residue(s) required for the propagation of feature annotation.</text>
</comment>
<feature type="transmembrane region" description="Helical" evidence="10">
    <location>
        <begin position="90"/>
        <end position="115"/>
    </location>
</feature>
<dbReference type="EMBL" id="JPKZ01004119">
    <property type="protein sequence ID" value="KHN72021.1"/>
    <property type="molecule type" value="Genomic_DNA"/>
</dbReference>
<evidence type="ECO:0000256" key="5">
    <source>
        <dbReference type="ARBA" id="ARBA00022989"/>
    </source>
</evidence>
<organism evidence="11 12">
    <name type="scientific">Toxocara canis</name>
    <name type="common">Canine roundworm</name>
    <dbReference type="NCBI Taxonomy" id="6265"/>
    <lineage>
        <taxon>Eukaryota</taxon>
        <taxon>Metazoa</taxon>
        <taxon>Ecdysozoa</taxon>
        <taxon>Nematoda</taxon>
        <taxon>Chromadorea</taxon>
        <taxon>Rhabditida</taxon>
        <taxon>Spirurina</taxon>
        <taxon>Ascaridomorpha</taxon>
        <taxon>Ascaridoidea</taxon>
        <taxon>Toxocaridae</taxon>
        <taxon>Toxocara</taxon>
    </lineage>
</organism>
<feature type="disulfide bond" evidence="8">
    <location>
        <begin position="350"/>
        <end position="365"/>
    </location>
</feature>
<feature type="region of interest" description="Disordered" evidence="9">
    <location>
        <begin position="1"/>
        <end position="20"/>
    </location>
</feature>
<evidence type="ECO:0000256" key="10">
    <source>
        <dbReference type="SAM" id="Phobius"/>
    </source>
</evidence>
<dbReference type="InterPro" id="IPR050685">
    <property type="entry name" value="LDLR"/>
</dbReference>
<dbReference type="STRING" id="6265.A0A0B2ULV3"/>
<dbReference type="InterPro" id="IPR023415">
    <property type="entry name" value="LDLR_class-A_CS"/>
</dbReference>
<keyword evidence="7 8" id="KW-1015">Disulfide bond</keyword>
<comment type="caution">
    <text evidence="11">The sequence shown here is derived from an EMBL/GenBank/DDBJ whole genome shotgun (WGS) entry which is preliminary data.</text>
</comment>
<dbReference type="SMART" id="SM00192">
    <property type="entry name" value="LDLa"/>
    <property type="match status" value="8"/>
</dbReference>
<feature type="disulfide bond" evidence="8">
    <location>
        <begin position="270"/>
        <end position="285"/>
    </location>
</feature>
<dbReference type="CDD" id="cd00112">
    <property type="entry name" value="LDLa"/>
    <property type="match status" value="6"/>
</dbReference>
<evidence type="ECO:0000256" key="4">
    <source>
        <dbReference type="ARBA" id="ARBA00022737"/>
    </source>
</evidence>
<dbReference type="Gene3D" id="4.10.400.10">
    <property type="entry name" value="Low-density Lipoprotein Receptor"/>
    <property type="match status" value="8"/>
</dbReference>
<evidence type="ECO:0000256" key="6">
    <source>
        <dbReference type="ARBA" id="ARBA00023136"/>
    </source>
</evidence>
<keyword evidence="11" id="KW-0675">Receptor</keyword>
<dbReference type="PROSITE" id="PS01209">
    <property type="entry name" value="LDLRA_1"/>
    <property type="match status" value="1"/>
</dbReference>
<evidence type="ECO:0000256" key="3">
    <source>
        <dbReference type="ARBA" id="ARBA00022692"/>
    </source>
</evidence>
<dbReference type="InterPro" id="IPR036055">
    <property type="entry name" value="LDL_receptor-like_sf"/>
</dbReference>
<dbReference type="GO" id="GO:0005886">
    <property type="term" value="C:plasma membrane"/>
    <property type="evidence" value="ECO:0007669"/>
    <property type="project" value="TreeGrafter"/>
</dbReference>
<feature type="disulfide bond" evidence="8">
    <location>
        <begin position="417"/>
        <end position="435"/>
    </location>
</feature>
<sequence length="587" mass="63952">MALPYHGDEDFARSGSYSPEEGIEPVRRIKSAMNGNDIVVFENSNQSALRHSNLNGQSRGSLWERFMGRVQALKDYLSNTCCSFLEDVPAIVILITAIILILALLAIITIVIVLINSSSQAHKAGSVLRMQRTHAVWPSVEEDDSLSLQLIPASALLPPNVSICDGFGFSCTNLPSLVIGTSQRCDGVADCPDGSDEIGCKACQTMFSCEVFSSNDKSAHLMCLRGSSLCDGVSDCADKSDETRFCRKDCVKGELRCNGTAMCLPNELVCDGDVHCRGGDDELNCEGKCQSGSRWCKRSKRCIPKWQVCDGVTNCADRSDEMNCSCKECSGSGKALCENSKICLDRSRICDGIVDCPNGDDEKQCPGSCPRPPSDVTDDNLLCADGKRYNRKYACSGLLKQCQDKCLNCDAEIAFTCKNKKCVPRAMVCDGMNDCGDGSDEAKCDCGVLERAGNVIRCGMTSEHITQKCIPALRRCDGYEDCPGGEDERNCDNCNANPKAIYCNVTRTCFSSTKRCDGFEDCPNGIDESGCTCEECRKQPYAMYMCSASARCFPRSRVCSPFSRCPRATGIDKLFCANKARIARSEL</sequence>
<dbReference type="InterPro" id="IPR002172">
    <property type="entry name" value="LDrepeatLR_classA_rpt"/>
</dbReference>
<keyword evidence="12" id="KW-1185">Reference proteome</keyword>
<feature type="disulfide bond" evidence="8">
    <location>
        <begin position="185"/>
        <end position="200"/>
    </location>
</feature>
<proteinExistence type="predicted"/>
<dbReference type="AlphaFoldDB" id="A0A0B2ULV3"/>
<gene>
    <name evidence="11" type="primary">SORL1</name>
    <name evidence="11" type="ORF">Tcan_15969</name>
</gene>
<evidence type="ECO:0000256" key="1">
    <source>
        <dbReference type="ARBA" id="ARBA00004167"/>
    </source>
</evidence>
<dbReference type="Pfam" id="PF00057">
    <property type="entry name" value="Ldl_recept_a"/>
    <property type="match status" value="5"/>
</dbReference>
<name>A0A0B2ULV3_TOXCA</name>
<keyword evidence="6 10" id="KW-0472">Membrane</keyword>
<evidence type="ECO:0000313" key="12">
    <source>
        <dbReference type="Proteomes" id="UP000031036"/>
    </source>
</evidence>
<dbReference type="SUPFAM" id="SSF57424">
    <property type="entry name" value="LDL receptor-like module"/>
    <property type="match status" value="7"/>
</dbReference>
<feature type="disulfide bond" evidence="8">
    <location>
        <begin position="476"/>
        <end position="491"/>
    </location>
</feature>
<dbReference type="PRINTS" id="PR00261">
    <property type="entry name" value="LDLRECEPTOR"/>
</dbReference>
<dbReference type="GO" id="GO:0012505">
    <property type="term" value="C:endomembrane system"/>
    <property type="evidence" value="ECO:0007669"/>
    <property type="project" value="UniProtKB-SubCell"/>
</dbReference>
<accession>A0A0B2ULV3</accession>
<keyword evidence="5 10" id="KW-1133">Transmembrane helix</keyword>
<dbReference type="Proteomes" id="UP000031036">
    <property type="component" value="Unassembled WGS sequence"/>
</dbReference>
<dbReference type="PROSITE" id="PS50068">
    <property type="entry name" value="LDLRA_2"/>
    <property type="match status" value="8"/>
</dbReference>
<reference evidence="11 12" key="1">
    <citation type="submission" date="2014-11" db="EMBL/GenBank/DDBJ databases">
        <title>Genetic blueprint of the zoonotic pathogen Toxocara canis.</title>
        <authorList>
            <person name="Zhu X.-Q."/>
            <person name="Korhonen P.K."/>
            <person name="Cai H."/>
            <person name="Young N.D."/>
            <person name="Nejsum P."/>
            <person name="von Samson-Himmelstjerna G."/>
            <person name="Boag P.R."/>
            <person name="Tan P."/>
            <person name="Li Q."/>
            <person name="Min J."/>
            <person name="Yang Y."/>
            <person name="Wang X."/>
            <person name="Fang X."/>
            <person name="Hall R.S."/>
            <person name="Hofmann A."/>
            <person name="Sternberg P.W."/>
            <person name="Jex A.R."/>
            <person name="Gasser R.B."/>
        </authorList>
    </citation>
    <scope>NUCLEOTIDE SEQUENCE [LARGE SCALE GENOMIC DNA]</scope>
    <source>
        <strain evidence="11">PN_DK_2014</strain>
    </source>
</reference>
<keyword evidence="4" id="KW-0677">Repeat</keyword>
<feature type="compositionally biased region" description="Basic and acidic residues" evidence="9">
    <location>
        <begin position="1"/>
        <end position="12"/>
    </location>
</feature>
<feature type="disulfide bond" evidence="8">
    <location>
        <begin position="429"/>
        <end position="444"/>
    </location>
</feature>
<dbReference type="OrthoDB" id="10062665at2759"/>
<dbReference type="GO" id="GO:0016192">
    <property type="term" value="P:vesicle-mediated transport"/>
    <property type="evidence" value="ECO:0007669"/>
    <property type="project" value="UniProtKB-ARBA"/>
</dbReference>
<keyword evidence="3 10" id="KW-0812">Transmembrane</keyword>
<evidence type="ECO:0000256" key="8">
    <source>
        <dbReference type="PROSITE-ProRule" id="PRU00124"/>
    </source>
</evidence>
<protein>
    <submittedName>
        <fullName evidence="11">Sortilin-related receptor</fullName>
    </submittedName>
</protein>
<evidence type="ECO:0000313" key="11">
    <source>
        <dbReference type="EMBL" id="KHN72021.1"/>
    </source>
</evidence>
<dbReference type="OMA" id="FHCTDGP"/>